<proteinExistence type="inferred from homology"/>
<feature type="transmembrane region" description="Helical" evidence="5">
    <location>
        <begin position="33"/>
        <end position="53"/>
    </location>
</feature>
<sequence>MLYWAIVFFIVSIVAALFGFTGIAVATATIAKFLFFIFVVVFIICLVFGLLGLPHDHPPL</sequence>
<organism evidence="6 7">
    <name type="scientific">Candidatus Brocadia sinica JPN1</name>
    <dbReference type="NCBI Taxonomy" id="1197129"/>
    <lineage>
        <taxon>Bacteria</taxon>
        <taxon>Pseudomonadati</taxon>
        <taxon>Planctomycetota</taxon>
        <taxon>Candidatus Brocadiia</taxon>
        <taxon>Candidatus Brocadiales</taxon>
        <taxon>Candidatus Brocadiaceae</taxon>
        <taxon>Candidatus Brocadia</taxon>
    </lineage>
</organism>
<gene>
    <name evidence="6" type="ORF">BROSI_A0091</name>
</gene>
<evidence type="ECO:0000256" key="3">
    <source>
        <dbReference type="ARBA" id="ARBA00022989"/>
    </source>
</evidence>
<dbReference type="NCBIfam" id="NF010226">
    <property type="entry name" value="PRK13682.1-1"/>
    <property type="match status" value="1"/>
</dbReference>
<evidence type="ECO:0000256" key="5">
    <source>
        <dbReference type="SAM" id="Phobius"/>
    </source>
</evidence>
<evidence type="ECO:0000313" key="7">
    <source>
        <dbReference type="Proteomes" id="UP000032309"/>
    </source>
</evidence>
<dbReference type="Pfam" id="PF07043">
    <property type="entry name" value="DUF1328"/>
    <property type="match status" value="1"/>
</dbReference>
<dbReference type="EMBL" id="BAFN01000001">
    <property type="protein sequence ID" value="GAN31590.1"/>
    <property type="molecule type" value="Genomic_DNA"/>
</dbReference>
<evidence type="ECO:0000256" key="4">
    <source>
        <dbReference type="ARBA" id="ARBA00023136"/>
    </source>
</evidence>
<evidence type="ECO:0000256" key="1">
    <source>
        <dbReference type="ARBA" id="ARBA00022475"/>
    </source>
</evidence>
<keyword evidence="4 5" id="KW-0472">Membrane</keyword>
<keyword evidence="2 5" id="KW-0812">Transmembrane</keyword>
<dbReference type="HAMAP" id="MF_01361">
    <property type="entry name" value="UPF0391"/>
    <property type="match status" value="1"/>
</dbReference>
<dbReference type="InterPro" id="IPR009760">
    <property type="entry name" value="DUF1328"/>
</dbReference>
<keyword evidence="7" id="KW-1185">Reference proteome</keyword>
<evidence type="ECO:0000256" key="2">
    <source>
        <dbReference type="ARBA" id="ARBA00022692"/>
    </source>
</evidence>
<name>A0ABQ0JS85_9BACT</name>
<evidence type="ECO:0000313" key="6">
    <source>
        <dbReference type="EMBL" id="GAN31590.1"/>
    </source>
</evidence>
<dbReference type="Proteomes" id="UP000032309">
    <property type="component" value="Unassembled WGS sequence"/>
</dbReference>
<dbReference type="PIRSF" id="PIRSF036466">
    <property type="entry name" value="UCP036466"/>
    <property type="match status" value="1"/>
</dbReference>
<reference evidence="7" key="1">
    <citation type="journal article" date="2015" name="Genome Announc.">
        <title>Draft Genome Sequence of an Anaerobic Ammonium-Oxidizing Bacterium, "Candidatus Brocadia sinica".</title>
        <authorList>
            <person name="Oshiki M."/>
            <person name="Shinyako-Hata K."/>
            <person name="Satoh H."/>
            <person name="Okabe S."/>
        </authorList>
    </citation>
    <scope>NUCLEOTIDE SEQUENCE [LARGE SCALE GENOMIC DNA]</scope>
    <source>
        <strain evidence="7">JPN1</strain>
    </source>
</reference>
<accession>A0ABQ0JS85</accession>
<comment type="caution">
    <text evidence="6">The sequence shown here is derived from an EMBL/GenBank/DDBJ whole genome shotgun (WGS) entry which is preliminary data.</text>
</comment>
<feature type="transmembrane region" description="Helical" evidence="5">
    <location>
        <begin position="6"/>
        <end position="26"/>
    </location>
</feature>
<protein>
    <submittedName>
        <fullName evidence="6">Transmembrane protein</fullName>
    </submittedName>
</protein>
<dbReference type="RefSeq" id="WP_052561342.1">
    <property type="nucleotide sequence ID" value="NZ_BAFN01000001.1"/>
</dbReference>
<keyword evidence="1" id="KW-1003">Cell membrane</keyword>
<keyword evidence="3 5" id="KW-1133">Transmembrane helix</keyword>